<dbReference type="InterPro" id="IPR000182">
    <property type="entry name" value="GNAT_dom"/>
</dbReference>
<comment type="caution">
    <text evidence="2">The sequence shown here is derived from an EMBL/GenBank/DDBJ whole genome shotgun (WGS) entry which is preliminary data.</text>
</comment>
<dbReference type="Pfam" id="PF13508">
    <property type="entry name" value="Acetyltransf_7"/>
    <property type="match status" value="1"/>
</dbReference>
<dbReference type="PANTHER" id="PTHR43233">
    <property type="entry name" value="FAMILY N-ACETYLTRANSFERASE, PUTATIVE (AFU_ORTHOLOGUE AFUA_6G03350)-RELATED"/>
    <property type="match status" value="1"/>
</dbReference>
<dbReference type="Proteomes" id="UP001437256">
    <property type="component" value="Unassembled WGS sequence"/>
</dbReference>
<dbReference type="InterPro" id="IPR053144">
    <property type="entry name" value="Acetyltransferase_Butenolide"/>
</dbReference>
<dbReference type="CDD" id="cd04301">
    <property type="entry name" value="NAT_SF"/>
    <property type="match status" value="1"/>
</dbReference>
<dbReference type="EMBL" id="JBBXMP010000131">
    <property type="protein sequence ID" value="KAL0061573.1"/>
    <property type="molecule type" value="Genomic_DNA"/>
</dbReference>
<evidence type="ECO:0000313" key="2">
    <source>
        <dbReference type="EMBL" id="KAL0061573.1"/>
    </source>
</evidence>
<evidence type="ECO:0000313" key="3">
    <source>
        <dbReference type="Proteomes" id="UP001437256"/>
    </source>
</evidence>
<proteinExistence type="predicted"/>
<evidence type="ECO:0000259" key="1">
    <source>
        <dbReference type="PROSITE" id="PS51186"/>
    </source>
</evidence>
<feature type="domain" description="N-acetyltransferase" evidence="1">
    <location>
        <begin position="24"/>
        <end position="158"/>
    </location>
</feature>
<accession>A0ABR2ZJR4</accession>
<dbReference type="InterPro" id="IPR016181">
    <property type="entry name" value="Acyl_CoA_acyltransferase"/>
</dbReference>
<dbReference type="SUPFAM" id="SSF55729">
    <property type="entry name" value="Acyl-CoA N-acyltransferases (Nat)"/>
    <property type="match status" value="1"/>
</dbReference>
<sequence length="171" mass="18142">MSSPSTLPPGYSFVDAAPPLLTYLNLRQLSGLSPKTPAQGEGALSGSWAFGTVAYHDPHSSGASESEIVAMARIIGDGGWYFIVADMAVLPEHRRKGLGEALLRRLLEQIKERAPEGALVTLLADEMGRGLYKRCGFVDSAPVSIGMWDVLSAKKEKENIGGGQSAPVSSQ</sequence>
<name>A0ABR2ZJR4_9AGAR</name>
<dbReference type="Gene3D" id="3.40.630.30">
    <property type="match status" value="1"/>
</dbReference>
<organism evidence="2 3">
    <name type="scientific">Marasmius tenuissimus</name>
    <dbReference type="NCBI Taxonomy" id="585030"/>
    <lineage>
        <taxon>Eukaryota</taxon>
        <taxon>Fungi</taxon>
        <taxon>Dikarya</taxon>
        <taxon>Basidiomycota</taxon>
        <taxon>Agaricomycotina</taxon>
        <taxon>Agaricomycetes</taxon>
        <taxon>Agaricomycetidae</taxon>
        <taxon>Agaricales</taxon>
        <taxon>Marasmiineae</taxon>
        <taxon>Marasmiaceae</taxon>
        <taxon>Marasmius</taxon>
    </lineage>
</organism>
<dbReference type="PANTHER" id="PTHR43233:SF1">
    <property type="entry name" value="FAMILY N-ACETYLTRANSFERASE, PUTATIVE (AFU_ORTHOLOGUE AFUA_6G03350)-RELATED"/>
    <property type="match status" value="1"/>
</dbReference>
<protein>
    <recommendedName>
        <fullName evidence="1">N-acetyltransferase domain-containing protein</fullName>
    </recommendedName>
</protein>
<reference evidence="2 3" key="1">
    <citation type="submission" date="2024-05" db="EMBL/GenBank/DDBJ databases">
        <title>A draft genome resource for the thread blight pathogen Marasmius tenuissimus strain MS-2.</title>
        <authorList>
            <person name="Yulfo-Soto G.E."/>
            <person name="Baruah I.K."/>
            <person name="Amoako-Attah I."/>
            <person name="Bukari Y."/>
            <person name="Meinhardt L.W."/>
            <person name="Bailey B.A."/>
            <person name="Cohen S.P."/>
        </authorList>
    </citation>
    <scope>NUCLEOTIDE SEQUENCE [LARGE SCALE GENOMIC DNA]</scope>
    <source>
        <strain evidence="2 3">MS-2</strain>
    </source>
</reference>
<gene>
    <name evidence="2" type="ORF">AAF712_011599</name>
</gene>
<keyword evidence="3" id="KW-1185">Reference proteome</keyword>
<dbReference type="PROSITE" id="PS51186">
    <property type="entry name" value="GNAT"/>
    <property type="match status" value="1"/>
</dbReference>